<dbReference type="Proteomes" id="UP000253307">
    <property type="component" value="Unassembled WGS sequence"/>
</dbReference>
<reference evidence="1 2" key="1">
    <citation type="journal article" date="2018" name="Microbiome">
        <title>Fine metagenomic profile of the Mediterranean stratified and mixed water columns revealed by assembly and recruitment.</title>
        <authorList>
            <person name="Haro-Moreno J.M."/>
            <person name="Lopez-Perez M."/>
            <person name="De La Torre J.R."/>
            <person name="Picazo A."/>
            <person name="Camacho A."/>
            <person name="Rodriguez-Valera F."/>
        </authorList>
    </citation>
    <scope>NUCLEOTIDE SEQUENCE [LARGE SCALE GENOMIC DNA]</scope>
    <source>
        <strain evidence="1">MED-G82</strain>
    </source>
</reference>
<evidence type="ECO:0000313" key="2">
    <source>
        <dbReference type="Proteomes" id="UP000253307"/>
    </source>
</evidence>
<dbReference type="PANTHER" id="PTHR39434">
    <property type="match status" value="1"/>
</dbReference>
<dbReference type="Gene3D" id="3.10.180.10">
    <property type="entry name" value="2,3-Dihydroxybiphenyl 1,2-Dioxygenase, domain 1"/>
    <property type="match status" value="1"/>
</dbReference>
<dbReference type="EMBL" id="QOPE01000034">
    <property type="protein sequence ID" value="RCL39918.1"/>
    <property type="molecule type" value="Genomic_DNA"/>
</dbReference>
<proteinExistence type="predicted"/>
<evidence type="ECO:0000313" key="1">
    <source>
        <dbReference type="EMBL" id="RCL39918.1"/>
    </source>
</evidence>
<dbReference type="AlphaFoldDB" id="A0A368BRF9"/>
<organism evidence="1 2">
    <name type="scientific">SAR86 cluster bacterium</name>
    <dbReference type="NCBI Taxonomy" id="2030880"/>
    <lineage>
        <taxon>Bacteria</taxon>
        <taxon>Pseudomonadati</taxon>
        <taxon>Pseudomonadota</taxon>
        <taxon>Gammaproteobacteria</taxon>
        <taxon>SAR86 cluster</taxon>
    </lineage>
</organism>
<sequence length="139" mass="16101">MNMKPFHLAIPVHNLKDSVAFYKSIFPISFGRSADSWIDLNFYGHQLVLHKHKDFQSNEGFNHVDGDNVPFPHFGIVLSIDEFYSVIKNVEASEINYFIEPRVRFENTDGEQSTFFLKDPSGNFIEVKAFKNINNLFKP</sequence>
<dbReference type="SUPFAM" id="SSF54593">
    <property type="entry name" value="Glyoxalase/Bleomycin resistance protein/Dihydroxybiphenyl dioxygenase"/>
    <property type="match status" value="1"/>
</dbReference>
<dbReference type="InterPro" id="IPR029068">
    <property type="entry name" value="Glyas_Bleomycin-R_OHBP_Dase"/>
</dbReference>
<accession>A0A368BRF9</accession>
<gene>
    <name evidence="1" type="ORF">DBW96_04075</name>
</gene>
<name>A0A368BRF9_9GAMM</name>
<comment type="caution">
    <text evidence="1">The sequence shown here is derived from an EMBL/GenBank/DDBJ whole genome shotgun (WGS) entry which is preliminary data.</text>
</comment>
<protein>
    <submittedName>
        <fullName evidence="1">Glyoxalase</fullName>
    </submittedName>
</protein>
<dbReference type="PANTHER" id="PTHR39434:SF1">
    <property type="entry name" value="VOC DOMAIN-CONTAINING PROTEIN"/>
    <property type="match status" value="1"/>
</dbReference>